<dbReference type="Proteomes" id="UP001498398">
    <property type="component" value="Unassembled WGS sequence"/>
</dbReference>
<dbReference type="PANTHER" id="PTHR43591:SF110">
    <property type="entry name" value="RHODANESE DOMAIN-CONTAINING PROTEIN"/>
    <property type="match status" value="1"/>
</dbReference>
<feature type="compositionally biased region" description="Polar residues" evidence="1">
    <location>
        <begin position="1"/>
        <end position="10"/>
    </location>
</feature>
<feature type="region of interest" description="Disordered" evidence="1">
    <location>
        <begin position="1"/>
        <end position="23"/>
    </location>
</feature>
<dbReference type="CDD" id="cd02440">
    <property type="entry name" value="AdoMet_MTases"/>
    <property type="match status" value="1"/>
</dbReference>
<organism evidence="2 3">
    <name type="scientific">Marasmiellus scandens</name>
    <dbReference type="NCBI Taxonomy" id="2682957"/>
    <lineage>
        <taxon>Eukaryota</taxon>
        <taxon>Fungi</taxon>
        <taxon>Dikarya</taxon>
        <taxon>Basidiomycota</taxon>
        <taxon>Agaricomycotina</taxon>
        <taxon>Agaricomycetes</taxon>
        <taxon>Agaricomycetidae</taxon>
        <taxon>Agaricales</taxon>
        <taxon>Marasmiineae</taxon>
        <taxon>Omphalotaceae</taxon>
        <taxon>Marasmiellus</taxon>
    </lineage>
</organism>
<name>A0ABR1J5M3_9AGAR</name>
<dbReference type="SUPFAM" id="SSF53335">
    <property type="entry name" value="S-adenosyl-L-methionine-dependent methyltransferases"/>
    <property type="match status" value="1"/>
</dbReference>
<gene>
    <name evidence="2" type="ORF">VKT23_013696</name>
</gene>
<accession>A0ABR1J5M3</accession>
<evidence type="ECO:0008006" key="4">
    <source>
        <dbReference type="Google" id="ProtNLM"/>
    </source>
</evidence>
<protein>
    <recommendedName>
        <fullName evidence="4">Methyltransferase domain-containing protein</fullName>
    </recommendedName>
</protein>
<reference evidence="2 3" key="1">
    <citation type="submission" date="2024-01" db="EMBL/GenBank/DDBJ databases">
        <title>A draft genome for the cacao thread blight pathogen Marasmiellus scandens.</title>
        <authorList>
            <person name="Baruah I.K."/>
            <person name="Leung J."/>
            <person name="Bukari Y."/>
            <person name="Amoako-Attah I."/>
            <person name="Meinhardt L.W."/>
            <person name="Bailey B.A."/>
            <person name="Cohen S.P."/>
        </authorList>
    </citation>
    <scope>NUCLEOTIDE SEQUENCE [LARGE SCALE GENOMIC DNA]</scope>
    <source>
        <strain evidence="2 3">GH-19</strain>
    </source>
</reference>
<comment type="caution">
    <text evidence="2">The sequence shown here is derived from an EMBL/GenBank/DDBJ whole genome shotgun (WGS) entry which is preliminary data.</text>
</comment>
<dbReference type="Pfam" id="PF13489">
    <property type="entry name" value="Methyltransf_23"/>
    <property type="match status" value="1"/>
</dbReference>
<dbReference type="PANTHER" id="PTHR43591">
    <property type="entry name" value="METHYLTRANSFERASE"/>
    <property type="match status" value="1"/>
</dbReference>
<sequence>MSTNGVNGSNGHHDEDGEVDVDDPELQSYFTERNGRRYHTGTSPYPLPLDNLEVQRFVTEHNIIRDVLGHLYITPDNVRQVLSDNGVAKNVVDLATGNGKWIRDMAAEFPHVDFHGVDIVPLAPRNYLENVYFELDDIRNQTREPTTVDVVHIRSAFMATSEYGRIVQEAARILKPEGLLLATEWQQSISIQPGAPFPPGISTMVEYVPNLCRFYSTLHTALRNRNLNADVPAHLSDVVNAFPQLFHAPVHAEGHFVPIGTWSGTEQGRHIGNRMRAVVRRYMDSCRHLLAGELSEDAVDGVIAGSQAEMDMERSGLCLVFQAVAAVRRS</sequence>
<dbReference type="EMBL" id="JBANRG010000038">
    <property type="protein sequence ID" value="KAK7448433.1"/>
    <property type="molecule type" value="Genomic_DNA"/>
</dbReference>
<keyword evidence="3" id="KW-1185">Reference proteome</keyword>
<evidence type="ECO:0000256" key="1">
    <source>
        <dbReference type="SAM" id="MobiDB-lite"/>
    </source>
</evidence>
<dbReference type="InterPro" id="IPR029063">
    <property type="entry name" value="SAM-dependent_MTases_sf"/>
</dbReference>
<proteinExistence type="predicted"/>
<evidence type="ECO:0000313" key="3">
    <source>
        <dbReference type="Proteomes" id="UP001498398"/>
    </source>
</evidence>
<dbReference type="Gene3D" id="3.40.50.150">
    <property type="entry name" value="Vaccinia Virus protein VP39"/>
    <property type="match status" value="1"/>
</dbReference>
<evidence type="ECO:0000313" key="2">
    <source>
        <dbReference type="EMBL" id="KAK7448433.1"/>
    </source>
</evidence>